<keyword evidence="3" id="KW-1185">Reference proteome</keyword>
<feature type="compositionally biased region" description="Low complexity" evidence="1">
    <location>
        <begin position="157"/>
        <end position="168"/>
    </location>
</feature>
<accession>A0A8J9Z4K0</accession>
<organism evidence="2 3">
    <name type="scientific">Branchiostoma lanceolatum</name>
    <name type="common">Common lancelet</name>
    <name type="synonym">Amphioxus lanceolatum</name>
    <dbReference type="NCBI Taxonomy" id="7740"/>
    <lineage>
        <taxon>Eukaryota</taxon>
        <taxon>Metazoa</taxon>
        <taxon>Chordata</taxon>
        <taxon>Cephalochordata</taxon>
        <taxon>Leptocardii</taxon>
        <taxon>Amphioxiformes</taxon>
        <taxon>Branchiostomatidae</taxon>
        <taxon>Branchiostoma</taxon>
    </lineage>
</organism>
<feature type="region of interest" description="Disordered" evidence="1">
    <location>
        <begin position="149"/>
        <end position="181"/>
    </location>
</feature>
<reference evidence="2" key="1">
    <citation type="submission" date="2022-01" db="EMBL/GenBank/DDBJ databases">
        <authorList>
            <person name="Braso-Vives M."/>
        </authorList>
    </citation>
    <scope>NUCLEOTIDE SEQUENCE</scope>
</reference>
<dbReference type="AlphaFoldDB" id="A0A8J9Z4K0"/>
<sequence>MDLLCHVPQSTLAGSSVTEDFDRVYRCLRASSMWKGVLLCLCGVTACAIASPTGDTRDLMALASVGLDVPAPRYTTILCAGTRRYVVLLYLKSRSKEFAKGLWSGLSEDEVEDRKTIRDLRADGDLIRTVDKSIADLLGPLNEREYARRPRHVSYDSRASSARTPSRSPSRHKSLIGHPSVRRKTSRSAGFQCWVALFTLKLWVFFL</sequence>
<evidence type="ECO:0000313" key="2">
    <source>
        <dbReference type="EMBL" id="CAH1247201.1"/>
    </source>
</evidence>
<proteinExistence type="predicted"/>
<evidence type="ECO:0000313" key="3">
    <source>
        <dbReference type="Proteomes" id="UP000838412"/>
    </source>
</evidence>
<dbReference type="Proteomes" id="UP000838412">
    <property type="component" value="Chromosome 15"/>
</dbReference>
<feature type="compositionally biased region" description="Basic residues" evidence="1">
    <location>
        <begin position="169"/>
        <end position="181"/>
    </location>
</feature>
<gene>
    <name evidence="2" type="primary">Hypp7851</name>
    <name evidence="2" type="ORF">BLAG_LOCUS8951</name>
</gene>
<dbReference type="EMBL" id="OV696700">
    <property type="protein sequence ID" value="CAH1247201.1"/>
    <property type="molecule type" value="Genomic_DNA"/>
</dbReference>
<evidence type="ECO:0000256" key="1">
    <source>
        <dbReference type="SAM" id="MobiDB-lite"/>
    </source>
</evidence>
<protein>
    <submittedName>
        <fullName evidence="2">Hypp7851 protein</fullName>
    </submittedName>
</protein>
<name>A0A8J9Z4K0_BRALA</name>